<keyword evidence="5" id="KW-0503">Monooxygenase</keyword>
<dbReference type="Gene3D" id="3.50.50.60">
    <property type="entry name" value="FAD/NAD(P)-binding domain"/>
    <property type="match status" value="1"/>
</dbReference>
<keyword evidence="4" id="KW-0560">Oxidoreductase</keyword>
<dbReference type="PRINTS" id="PR00420">
    <property type="entry name" value="RNGMNOXGNASE"/>
</dbReference>
<dbReference type="Pfam" id="PF01494">
    <property type="entry name" value="FAD_binding_3"/>
    <property type="match status" value="1"/>
</dbReference>
<protein>
    <recommendedName>
        <fullName evidence="6">FAD-binding domain-containing protein</fullName>
    </recommendedName>
</protein>
<dbReference type="InterPro" id="IPR050493">
    <property type="entry name" value="FAD-dep_Monooxygenase_BioMet"/>
</dbReference>
<dbReference type="EMBL" id="QOQD01000009">
    <property type="protein sequence ID" value="RCL73175.1"/>
    <property type="molecule type" value="Genomic_DNA"/>
</dbReference>
<dbReference type="AlphaFoldDB" id="A0A368DPN9"/>
<name>A0A368DPN9_9PROT</name>
<dbReference type="PANTHER" id="PTHR13789">
    <property type="entry name" value="MONOOXYGENASE"/>
    <property type="match status" value="1"/>
</dbReference>
<comment type="caution">
    <text evidence="7">The sequence shown here is derived from an EMBL/GenBank/DDBJ whole genome shotgun (WGS) entry which is preliminary data.</text>
</comment>
<evidence type="ECO:0000313" key="7">
    <source>
        <dbReference type="EMBL" id="RCL73175.1"/>
    </source>
</evidence>
<reference evidence="7 8" key="1">
    <citation type="journal article" date="2018" name="Microbiome">
        <title>Fine metagenomic profile of the Mediterranean stratified and mixed water columns revealed by assembly and recruitment.</title>
        <authorList>
            <person name="Haro-Moreno J.M."/>
            <person name="Lopez-Perez M."/>
            <person name="De La Torre J.R."/>
            <person name="Picazo A."/>
            <person name="Camacho A."/>
            <person name="Rodriguez-Valera F."/>
        </authorList>
    </citation>
    <scope>NUCLEOTIDE SEQUENCE [LARGE SCALE GENOMIC DNA]</scope>
    <source>
        <strain evidence="7">MED-G57</strain>
    </source>
</reference>
<dbReference type="InterPro" id="IPR036188">
    <property type="entry name" value="FAD/NAD-bd_sf"/>
</dbReference>
<proteinExistence type="predicted"/>
<accession>A0A368DPN9</accession>
<dbReference type="InterPro" id="IPR002938">
    <property type="entry name" value="FAD-bd"/>
</dbReference>
<dbReference type="PANTHER" id="PTHR13789:SF318">
    <property type="entry name" value="GERANYLGERANYL DIPHOSPHATE REDUCTASE"/>
    <property type="match status" value="1"/>
</dbReference>
<evidence type="ECO:0000256" key="1">
    <source>
        <dbReference type="ARBA" id="ARBA00001974"/>
    </source>
</evidence>
<organism evidence="7 8">
    <name type="scientific">PS1 clade bacterium</name>
    <dbReference type="NCBI Taxonomy" id="2175152"/>
    <lineage>
        <taxon>Bacteria</taxon>
        <taxon>Pseudomonadati</taxon>
        <taxon>Pseudomonadota</taxon>
        <taxon>Alphaproteobacteria</taxon>
        <taxon>PS1 clade</taxon>
    </lineage>
</organism>
<evidence type="ECO:0000313" key="8">
    <source>
        <dbReference type="Proteomes" id="UP000253570"/>
    </source>
</evidence>
<dbReference type="GO" id="GO:0071949">
    <property type="term" value="F:FAD binding"/>
    <property type="evidence" value="ECO:0007669"/>
    <property type="project" value="InterPro"/>
</dbReference>
<keyword evidence="3" id="KW-0274">FAD</keyword>
<dbReference type="GO" id="GO:0004497">
    <property type="term" value="F:monooxygenase activity"/>
    <property type="evidence" value="ECO:0007669"/>
    <property type="project" value="UniProtKB-KW"/>
</dbReference>
<evidence type="ECO:0000256" key="5">
    <source>
        <dbReference type="ARBA" id="ARBA00023033"/>
    </source>
</evidence>
<dbReference type="Proteomes" id="UP000253570">
    <property type="component" value="Unassembled WGS sequence"/>
</dbReference>
<dbReference type="SUPFAM" id="SSF51905">
    <property type="entry name" value="FAD/NAD(P)-binding domain"/>
    <property type="match status" value="1"/>
</dbReference>
<keyword evidence="2" id="KW-0285">Flavoprotein</keyword>
<evidence type="ECO:0000259" key="6">
    <source>
        <dbReference type="Pfam" id="PF01494"/>
    </source>
</evidence>
<feature type="domain" description="FAD-binding" evidence="6">
    <location>
        <begin position="4"/>
        <end position="140"/>
    </location>
</feature>
<sequence length="375" mass="42975">MYSIIGSGIAGLACSSLLSKQGVQNEVFEKNNKILDQNYGIQLSPNASYVLEKMGLLELLKPKLKVINSIEVCSLQNLKSITTLPIGNFVKYNNLTNYYTTSRNELYELLRRDVENSGTTINYKSEITKIDDNNQKVQLYKKDGKIIEKEKLIIANGNAKKSIYKNIIYKNVTNNFLTLRSNITKQNIPFDIKGDSVMLLLGNHLHIVIYPFFNNELNVVLITNKKYFDNNLELDFGRIGYIDKKIFQLITECNWSSWQLQDRKIKLNLSPNKAIYAIGDAAHSIKPHLAQGSAMALEDAYFLANLITNKNKAKDIHQMLKIREKRVNRVINKSSQNRYFFHAISPISIIRDTILNNIDGASFLNTLKWLYCYKI</sequence>
<comment type="cofactor">
    <cofactor evidence="1">
        <name>FAD</name>
        <dbReference type="ChEBI" id="CHEBI:57692"/>
    </cofactor>
</comment>
<gene>
    <name evidence="7" type="ORF">DBW71_04325</name>
</gene>
<evidence type="ECO:0000256" key="2">
    <source>
        <dbReference type="ARBA" id="ARBA00022630"/>
    </source>
</evidence>
<evidence type="ECO:0000256" key="4">
    <source>
        <dbReference type="ARBA" id="ARBA00023002"/>
    </source>
</evidence>
<evidence type="ECO:0000256" key="3">
    <source>
        <dbReference type="ARBA" id="ARBA00022827"/>
    </source>
</evidence>